<dbReference type="RefSeq" id="XP_067753072.1">
    <property type="nucleotide sequence ID" value="XM_067896915.1"/>
</dbReference>
<accession>A0A836KXK1</accession>
<keyword evidence="3" id="KW-1185">Reference proteome</keyword>
<feature type="region of interest" description="Disordered" evidence="1">
    <location>
        <begin position="116"/>
        <end position="149"/>
    </location>
</feature>
<dbReference type="GeneID" id="94286992"/>
<feature type="region of interest" description="Disordered" evidence="1">
    <location>
        <begin position="201"/>
        <end position="223"/>
    </location>
</feature>
<dbReference type="EMBL" id="JAFJZO010000036">
    <property type="protein sequence ID" value="KAG5490744.1"/>
    <property type="molecule type" value="Genomic_DNA"/>
</dbReference>
<dbReference type="Proteomes" id="UP000674318">
    <property type="component" value="Unassembled WGS sequence"/>
</dbReference>
<gene>
    <name evidence="2" type="ORF">JKF63_00866</name>
</gene>
<evidence type="ECO:0000256" key="1">
    <source>
        <dbReference type="SAM" id="MobiDB-lite"/>
    </source>
</evidence>
<sequence>MTQETSTHQNGEPMCLALRQRARKNRSGENAARVIVGLDVIDKDAEVRTPVGRHHGVAPRDNYGSPTEFFGGPRQPPRQCSGIRRNPESNRDTVGLMLTDEYLMIDSGFEVPSNGRKGTACNGAPRASVSSTGASYGTPAKRGEGAARERKARIKNRSCGANTAVVGNFRHPDGLTNNCIVTAAEAPWRCGVRMTQPQDSLGAPYFEDNNPLPPRDTPALTGKRHIKPPFKDAEMFGQMRPLEGEENSHKLSLLPCHKTSNKANESVDVLNLYTYTAEELNEKPQPHKQLGPRMYVPPDMPPRKPAAIKPINTPAKEEHDVLGTGRWGVPPKEHPHGLARGSCRPPHDTANLFYGGMPGRNYKGDSHQQNGRSASLKKREDPVFDGKYRSHKQLCKKNADTANILRYYDPSVDPTPEKPPVRPVSRVNMESKLDDLNTPYVIGKARGEFHKNSVSSISLM</sequence>
<dbReference type="OrthoDB" id="272006at2759"/>
<reference evidence="2 3" key="1">
    <citation type="submission" date="2021-02" db="EMBL/GenBank/DDBJ databases">
        <title>Porcisia hertigi Genome sequencing and assembly.</title>
        <authorList>
            <person name="Almutairi H."/>
            <person name="Gatherer D."/>
        </authorList>
    </citation>
    <scope>NUCLEOTIDE SEQUENCE [LARGE SCALE GENOMIC DNA]</scope>
    <source>
        <strain evidence="2 3">C119</strain>
    </source>
</reference>
<protein>
    <submittedName>
        <fullName evidence="2">Uncharacterized protein</fullName>
    </submittedName>
</protein>
<organism evidence="2 3">
    <name type="scientific">Porcisia hertigi</name>
    <dbReference type="NCBI Taxonomy" id="2761500"/>
    <lineage>
        <taxon>Eukaryota</taxon>
        <taxon>Discoba</taxon>
        <taxon>Euglenozoa</taxon>
        <taxon>Kinetoplastea</taxon>
        <taxon>Metakinetoplastina</taxon>
        <taxon>Trypanosomatida</taxon>
        <taxon>Trypanosomatidae</taxon>
        <taxon>Leishmaniinae</taxon>
        <taxon>Porcisia</taxon>
    </lineage>
</organism>
<evidence type="ECO:0000313" key="2">
    <source>
        <dbReference type="EMBL" id="KAG5490744.1"/>
    </source>
</evidence>
<feature type="region of interest" description="Disordered" evidence="1">
    <location>
        <begin position="52"/>
        <end position="91"/>
    </location>
</feature>
<dbReference type="KEGG" id="phet:94286992"/>
<comment type="caution">
    <text evidence="2">The sequence shown here is derived from an EMBL/GenBank/DDBJ whole genome shotgun (WGS) entry which is preliminary data.</text>
</comment>
<evidence type="ECO:0000313" key="3">
    <source>
        <dbReference type="Proteomes" id="UP000674318"/>
    </source>
</evidence>
<proteinExistence type="predicted"/>
<dbReference type="AlphaFoldDB" id="A0A836KXK1"/>
<name>A0A836KXK1_9TRYP</name>